<dbReference type="InterPro" id="IPR027417">
    <property type="entry name" value="P-loop_NTPase"/>
</dbReference>
<evidence type="ECO:0000313" key="7">
    <source>
        <dbReference type="Proteomes" id="UP000298030"/>
    </source>
</evidence>
<dbReference type="OrthoDB" id="6513042at2759"/>
<dbReference type="CDD" id="cd18808">
    <property type="entry name" value="SF1_C_Upf1"/>
    <property type="match status" value="1"/>
</dbReference>
<keyword evidence="4" id="KW-0067">ATP-binding</keyword>
<dbReference type="CDD" id="cd17934">
    <property type="entry name" value="DEXXQc_Upf1-like"/>
    <property type="match status" value="1"/>
</dbReference>
<dbReference type="SUPFAM" id="SSF52540">
    <property type="entry name" value="P-loop containing nucleoside triphosphate hydrolases"/>
    <property type="match status" value="1"/>
</dbReference>
<keyword evidence="2 6" id="KW-0378">Hydrolase</keyword>
<dbReference type="InterPro" id="IPR047187">
    <property type="entry name" value="SF1_C_Upf1"/>
</dbReference>
<keyword evidence="7" id="KW-1185">Reference proteome</keyword>
<keyword evidence="1" id="KW-0547">Nucleotide-binding</keyword>
<name>A0A4Y7TK18_COPMI</name>
<dbReference type="PANTHER" id="PTHR43788:SF8">
    <property type="entry name" value="DNA-BINDING PROTEIN SMUBP-2"/>
    <property type="match status" value="1"/>
</dbReference>
<proteinExistence type="predicted"/>
<dbReference type="EMBL" id="QPFP01000009">
    <property type="protein sequence ID" value="TEB34516.1"/>
    <property type="molecule type" value="Genomic_DNA"/>
</dbReference>
<gene>
    <name evidence="6" type="ORF">FA13DRAFT_1486339</name>
</gene>
<dbReference type="AlphaFoldDB" id="A0A4Y7TK18"/>
<evidence type="ECO:0000256" key="2">
    <source>
        <dbReference type="ARBA" id="ARBA00022801"/>
    </source>
</evidence>
<keyword evidence="3" id="KW-0347">Helicase</keyword>
<evidence type="ECO:0000259" key="5">
    <source>
        <dbReference type="Pfam" id="PF13087"/>
    </source>
</evidence>
<dbReference type="Gene3D" id="3.40.50.300">
    <property type="entry name" value="P-loop containing nucleotide triphosphate hydrolases"/>
    <property type="match status" value="2"/>
</dbReference>
<dbReference type="InterPro" id="IPR050534">
    <property type="entry name" value="Coronavir_polyprotein_1ab"/>
</dbReference>
<evidence type="ECO:0000313" key="6">
    <source>
        <dbReference type="EMBL" id="TEB34516.1"/>
    </source>
</evidence>
<protein>
    <submittedName>
        <fullName evidence="6">P-loop containing nucleoside triphosphate hydrolase protein</fullName>
    </submittedName>
</protein>
<organism evidence="6 7">
    <name type="scientific">Coprinellus micaceus</name>
    <name type="common">Glistening ink-cap mushroom</name>
    <name type="synonym">Coprinus micaceus</name>
    <dbReference type="NCBI Taxonomy" id="71717"/>
    <lineage>
        <taxon>Eukaryota</taxon>
        <taxon>Fungi</taxon>
        <taxon>Dikarya</taxon>
        <taxon>Basidiomycota</taxon>
        <taxon>Agaricomycotina</taxon>
        <taxon>Agaricomycetes</taxon>
        <taxon>Agaricomycetidae</taxon>
        <taxon>Agaricales</taxon>
        <taxon>Agaricineae</taxon>
        <taxon>Psathyrellaceae</taxon>
        <taxon>Coprinellus</taxon>
    </lineage>
</organism>
<dbReference type="GO" id="GO:0016787">
    <property type="term" value="F:hydrolase activity"/>
    <property type="evidence" value="ECO:0007669"/>
    <property type="project" value="UniProtKB-KW"/>
</dbReference>
<accession>A0A4Y7TK18</accession>
<evidence type="ECO:0000256" key="3">
    <source>
        <dbReference type="ARBA" id="ARBA00022806"/>
    </source>
</evidence>
<feature type="domain" description="DNA2/NAM7 helicase-like C-terminal" evidence="5">
    <location>
        <begin position="600"/>
        <end position="748"/>
    </location>
</feature>
<reference evidence="6 7" key="1">
    <citation type="journal article" date="2019" name="Nat. Ecol. Evol.">
        <title>Megaphylogeny resolves global patterns of mushroom evolution.</title>
        <authorList>
            <person name="Varga T."/>
            <person name="Krizsan K."/>
            <person name="Foldi C."/>
            <person name="Dima B."/>
            <person name="Sanchez-Garcia M."/>
            <person name="Sanchez-Ramirez S."/>
            <person name="Szollosi G.J."/>
            <person name="Szarkandi J.G."/>
            <person name="Papp V."/>
            <person name="Albert L."/>
            <person name="Andreopoulos W."/>
            <person name="Angelini C."/>
            <person name="Antonin V."/>
            <person name="Barry K.W."/>
            <person name="Bougher N.L."/>
            <person name="Buchanan P."/>
            <person name="Buyck B."/>
            <person name="Bense V."/>
            <person name="Catcheside P."/>
            <person name="Chovatia M."/>
            <person name="Cooper J."/>
            <person name="Damon W."/>
            <person name="Desjardin D."/>
            <person name="Finy P."/>
            <person name="Geml J."/>
            <person name="Haridas S."/>
            <person name="Hughes K."/>
            <person name="Justo A."/>
            <person name="Karasinski D."/>
            <person name="Kautmanova I."/>
            <person name="Kiss B."/>
            <person name="Kocsube S."/>
            <person name="Kotiranta H."/>
            <person name="LaButti K.M."/>
            <person name="Lechner B.E."/>
            <person name="Liimatainen K."/>
            <person name="Lipzen A."/>
            <person name="Lukacs Z."/>
            <person name="Mihaltcheva S."/>
            <person name="Morgado L.N."/>
            <person name="Niskanen T."/>
            <person name="Noordeloos M.E."/>
            <person name="Ohm R.A."/>
            <person name="Ortiz-Santana B."/>
            <person name="Ovrebo C."/>
            <person name="Racz N."/>
            <person name="Riley R."/>
            <person name="Savchenko A."/>
            <person name="Shiryaev A."/>
            <person name="Soop K."/>
            <person name="Spirin V."/>
            <person name="Szebenyi C."/>
            <person name="Tomsovsky M."/>
            <person name="Tulloss R.E."/>
            <person name="Uehling J."/>
            <person name="Grigoriev I.V."/>
            <person name="Vagvolgyi C."/>
            <person name="Papp T."/>
            <person name="Martin F.M."/>
            <person name="Miettinen O."/>
            <person name="Hibbett D.S."/>
            <person name="Nagy L.G."/>
        </authorList>
    </citation>
    <scope>NUCLEOTIDE SEQUENCE [LARGE SCALE GENOMIC DNA]</scope>
    <source>
        <strain evidence="6 7">FP101781</strain>
    </source>
</reference>
<dbReference type="Pfam" id="PF13245">
    <property type="entry name" value="AAA_19"/>
    <property type="match status" value="1"/>
</dbReference>
<evidence type="ECO:0000256" key="1">
    <source>
        <dbReference type="ARBA" id="ARBA00022741"/>
    </source>
</evidence>
<evidence type="ECO:0000256" key="4">
    <source>
        <dbReference type="ARBA" id="ARBA00022840"/>
    </source>
</evidence>
<comment type="caution">
    <text evidence="6">The sequence shown here is derived from an EMBL/GenBank/DDBJ whole genome shotgun (WGS) entry which is preliminary data.</text>
</comment>
<dbReference type="PANTHER" id="PTHR43788">
    <property type="entry name" value="DNA2/NAM7 HELICASE FAMILY MEMBER"/>
    <property type="match status" value="1"/>
</dbReference>
<dbReference type="InterPro" id="IPR041679">
    <property type="entry name" value="DNA2/NAM7-like_C"/>
</dbReference>
<sequence length="790" mass="88191">MPPAHPRLSTLDSELEVNVVQEQALRRHHIDSFLDTVMDNSIGLAPVYGPSATLTSLAFASKTNVLQIRFNARSEAKLTNARKLLQEYILGDDFLVKYAFLMDKLVFTLYRCLKIRVTNALSHLPPQPSDSFAPEALAKAVNGVPDAPTKTALAKLFDAHEGKDTKQADTIHQSWLALQVGSSPYRGTTLRKLDSVDLEEMHLIEASKHYCLALQLRQLKPVVTKNDIEKDFKKGKGFIDVTSTRFKTRITPASTRQKLEVRVSDGGREYDVTARTTKVNGRGAKISPLQNIASGASIVHIKTIGREEPTTAEGLRHQLLANVLQGQLTILDHRFVQTIFFPELLSPWPKVSSKRVKRQISMAKAMPLNGSQTLAVETIISLEDRHRVVLVHGPPGTGKTTVIAASTQSIVACDLDATVWLVAHSNVAVKNIAEKLVNSDFLDFKIIVSKEFHFDWHEHLYQKVEPNLIRTDSLPDDVLAAQRLLLGSRVILSTLSNLLNTKMADITRVAPVKNLIVDEASQVDVGDYLPVINRFQHNLEKIVFIGDDKQLAPYGCEQIKQLESIFEKKHLRVNAVMLDTQCECLAPPVGTSSHVKASDRMPVPIGSFISTHVYDGDLKTHHPLTSRKTCQFVNVNKSKEQHNGKSWINYQEAAVVIGLARHLTERGLAFRIITPYDPQRSHIENQLKLQKLPFEDKVFNVDSFQGNEADYIIVSLVRSANKIGFLQENRRVNVMLTRCKKGMVICTNRPFVEGAARNTLVGKLATQMGQYGDPWIECRKVLYGGVKLFG</sequence>
<dbReference type="GO" id="GO:0005524">
    <property type="term" value="F:ATP binding"/>
    <property type="evidence" value="ECO:0007669"/>
    <property type="project" value="UniProtKB-KW"/>
</dbReference>
<dbReference type="GO" id="GO:0043139">
    <property type="term" value="F:5'-3' DNA helicase activity"/>
    <property type="evidence" value="ECO:0007669"/>
    <property type="project" value="TreeGrafter"/>
</dbReference>
<dbReference type="Pfam" id="PF13087">
    <property type="entry name" value="AAA_12"/>
    <property type="match status" value="1"/>
</dbReference>
<dbReference type="STRING" id="71717.A0A4Y7TK18"/>
<dbReference type="Proteomes" id="UP000298030">
    <property type="component" value="Unassembled WGS sequence"/>
</dbReference>